<dbReference type="AlphaFoldDB" id="A0A7L2ZXI5"/>
<evidence type="ECO:0000256" key="3">
    <source>
        <dbReference type="ARBA" id="ARBA00022480"/>
    </source>
</evidence>
<feature type="non-terminal residue" evidence="14">
    <location>
        <position position="302"/>
    </location>
</feature>
<keyword evidence="8 12" id="KW-0472">Membrane</keyword>
<evidence type="ECO:0000313" key="14">
    <source>
        <dbReference type="EMBL" id="NXT10655.1"/>
    </source>
</evidence>
<evidence type="ECO:0000256" key="11">
    <source>
        <dbReference type="RuleBase" id="RU004423"/>
    </source>
</evidence>
<keyword evidence="5 12" id="KW-0812">Transmembrane</keyword>
<feature type="transmembrane region" description="Helical" evidence="13">
    <location>
        <begin position="135"/>
        <end position="154"/>
    </location>
</feature>
<reference evidence="14 15" key="1">
    <citation type="submission" date="2019-09" db="EMBL/GenBank/DDBJ databases">
        <title>Bird 10,000 Genomes (B10K) Project - Family phase.</title>
        <authorList>
            <person name="Zhang G."/>
        </authorList>
    </citation>
    <scope>NUCLEOTIDE SEQUENCE [LARGE SCALE GENOMIC DNA]</scope>
    <source>
        <strain evidence="14">B10K-DU-012-46</strain>
    </source>
</reference>
<evidence type="ECO:0000256" key="6">
    <source>
        <dbReference type="ARBA" id="ARBA00022989"/>
    </source>
</evidence>
<evidence type="ECO:0000256" key="9">
    <source>
        <dbReference type="ARBA" id="ARBA00023170"/>
    </source>
</evidence>
<dbReference type="PANTHER" id="PTHR11394">
    <property type="entry name" value="TASTE RECEPTOR TYPE 2"/>
    <property type="match status" value="1"/>
</dbReference>
<name>A0A7L2ZXI5_9PASE</name>
<sequence length="302" mass="34505">SPQQSNVTSYGAITVAIITLEAFPGMWINAFIVCVLCIAWVKKKTLNSNEKILLLLGCSRFWYLCIAWVYKFLSFIYPNYLYVHTILQLAVFFQAFFNHSNLWFSACLCGFYCIKIANFRNRSFIYLKVKIDRMVPWLLLGSGILALAVGIIAYDIAAKPHCNSNSTGQGNFGTANIKMDKHFFPSFFLAGFEYAASFLVVIFAAVFLLLSLWRHKCRMQTNSMKDLSMDAHIRAMKSILSFLVMYSINFVCLVLNMVYVTKKGNHMTFIILVFQYTFPGLHSLILVFSNPKLEKTLLKILP</sequence>
<keyword evidence="4 12" id="KW-0716">Sensory transduction</keyword>
<feature type="transmembrane region" description="Helical" evidence="13">
    <location>
        <begin position="266"/>
        <end position="289"/>
    </location>
</feature>
<keyword evidence="10 12" id="KW-0807">Transducer</keyword>
<feature type="transmembrane region" description="Helical" evidence="13">
    <location>
        <begin position="52"/>
        <end position="70"/>
    </location>
</feature>
<comment type="subcellular location">
    <subcellularLocation>
        <location evidence="1 12">Membrane</location>
        <topology evidence="1 12">Multi-pass membrane protein</topology>
    </subcellularLocation>
</comment>
<proteinExistence type="inferred from homology"/>
<evidence type="ECO:0000256" key="10">
    <source>
        <dbReference type="ARBA" id="ARBA00023224"/>
    </source>
</evidence>
<feature type="transmembrane region" description="Helical" evidence="13">
    <location>
        <begin position="90"/>
        <end position="114"/>
    </location>
</feature>
<feature type="transmembrane region" description="Helical" evidence="13">
    <location>
        <begin position="12"/>
        <end position="40"/>
    </location>
</feature>
<dbReference type="GO" id="GO:0016020">
    <property type="term" value="C:membrane"/>
    <property type="evidence" value="ECO:0007669"/>
    <property type="project" value="UniProtKB-SubCell"/>
</dbReference>
<dbReference type="Gene3D" id="1.20.1070.10">
    <property type="entry name" value="Rhodopsin 7-helix transmembrane proteins"/>
    <property type="match status" value="1"/>
</dbReference>
<dbReference type="GO" id="GO:0004930">
    <property type="term" value="F:G protein-coupled receptor activity"/>
    <property type="evidence" value="ECO:0007669"/>
    <property type="project" value="UniProtKB-KW"/>
</dbReference>
<feature type="transmembrane region" description="Helical" evidence="13">
    <location>
        <begin position="194"/>
        <end position="213"/>
    </location>
</feature>
<keyword evidence="6 13" id="KW-1133">Transmembrane helix</keyword>
<dbReference type="SUPFAM" id="SSF81321">
    <property type="entry name" value="Family A G protein-coupled receptor-like"/>
    <property type="match status" value="1"/>
</dbReference>
<protein>
    <recommendedName>
        <fullName evidence="12">Taste receptor type 2</fullName>
    </recommendedName>
</protein>
<comment type="caution">
    <text evidence="14">The sequence shown here is derived from an EMBL/GenBank/DDBJ whole genome shotgun (WGS) entry which is preliminary data.</text>
</comment>
<dbReference type="FunFam" id="1.20.1070.10:FF:000055">
    <property type="entry name" value="Taste receptor type 2"/>
    <property type="match status" value="1"/>
</dbReference>
<evidence type="ECO:0000256" key="8">
    <source>
        <dbReference type="ARBA" id="ARBA00023136"/>
    </source>
</evidence>
<dbReference type="CDD" id="cd13950">
    <property type="entry name" value="7tm_TAS2R"/>
    <property type="match status" value="1"/>
</dbReference>
<dbReference type="GO" id="GO:0033038">
    <property type="term" value="F:bitter taste receptor activity"/>
    <property type="evidence" value="ECO:0007669"/>
    <property type="project" value="InterPro"/>
</dbReference>
<keyword evidence="15" id="KW-1185">Reference proteome</keyword>
<evidence type="ECO:0000256" key="2">
    <source>
        <dbReference type="ARBA" id="ARBA00007376"/>
    </source>
</evidence>
<dbReference type="EMBL" id="VZTP01023155">
    <property type="protein sequence ID" value="NXT10655.1"/>
    <property type="molecule type" value="Genomic_DNA"/>
</dbReference>
<evidence type="ECO:0000256" key="7">
    <source>
        <dbReference type="ARBA" id="ARBA00023040"/>
    </source>
</evidence>
<feature type="non-terminal residue" evidence="14">
    <location>
        <position position="1"/>
    </location>
</feature>
<feature type="transmembrane region" description="Helical" evidence="13">
    <location>
        <begin position="239"/>
        <end position="260"/>
    </location>
</feature>
<evidence type="ECO:0000256" key="4">
    <source>
        <dbReference type="ARBA" id="ARBA00022606"/>
    </source>
</evidence>
<dbReference type="Pfam" id="PF05296">
    <property type="entry name" value="TAS2R"/>
    <property type="match status" value="1"/>
</dbReference>
<evidence type="ECO:0000256" key="1">
    <source>
        <dbReference type="ARBA" id="ARBA00004141"/>
    </source>
</evidence>
<keyword evidence="7 12" id="KW-0297">G-protein coupled receptor</keyword>
<evidence type="ECO:0000256" key="5">
    <source>
        <dbReference type="ARBA" id="ARBA00022692"/>
    </source>
</evidence>
<evidence type="ECO:0000256" key="13">
    <source>
        <dbReference type="SAM" id="Phobius"/>
    </source>
</evidence>
<dbReference type="Proteomes" id="UP000553798">
    <property type="component" value="Unassembled WGS sequence"/>
</dbReference>
<organism evidence="14 15">
    <name type="scientific">Prunella fulvescens</name>
    <name type="common">Brown accentor</name>
    <dbReference type="NCBI Taxonomy" id="670355"/>
    <lineage>
        <taxon>Eukaryota</taxon>
        <taxon>Metazoa</taxon>
        <taxon>Chordata</taxon>
        <taxon>Craniata</taxon>
        <taxon>Vertebrata</taxon>
        <taxon>Euteleostomi</taxon>
        <taxon>Archelosauria</taxon>
        <taxon>Archosauria</taxon>
        <taxon>Dinosauria</taxon>
        <taxon>Saurischia</taxon>
        <taxon>Theropoda</taxon>
        <taxon>Coelurosauria</taxon>
        <taxon>Aves</taxon>
        <taxon>Neognathae</taxon>
        <taxon>Neoaves</taxon>
        <taxon>Telluraves</taxon>
        <taxon>Australaves</taxon>
        <taxon>Passeriformes</taxon>
        <taxon>Passeroidea</taxon>
        <taxon>Prunellidae</taxon>
        <taxon>Prunella</taxon>
    </lineage>
</organism>
<keyword evidence="3 12" id="KW-0919">Taste</keyword>
<evidence type="ECO:0000313" key="15">
    <source>
        <dbReference type="Proteomes" id="UP000553798"/>
    </source>
</evidence>
<comment type="similarity">
    <text evidence="2 11">Belongs to the G-protein coupled receptor T2R family.</text>
</comment>
<dbReference type="InterPro" id="IPR007960">
    <property type="entry name" value="TAS2R"/>
</dbReference>
<gene>
    <name evidence="14" type="primary">Tas2r7_0</name>
    <name evidence="14" type="ORF">PRUFUL_R05050</name>
</gene>
<evidence type="ECO:0000256" key="12">
    <source>
        <dbReference type="RuleBase" id="RU004424"/>
    </source>
</evidence>
<accession>A0A7L2ZXI5</accession>
<dbReference type="PANTHER" id="PTHR11394:SF47">
    <property type="entry name" value="TASTE RECEPTOR TYPE 2 MEMBER 40"/>
    <property type="match status" value="1"/>
</dbReference>
<keyword evidence="9 12" id="KW-0675">Receptor</keyword>